<reference evidence="1 2" key="1">
    <citation type="journal article" date="2014" name="Genome Announc.">
        <title>Complete Genome Sequence of the Novel Giant Pseudomonas Phage PaBG.</title>
        <authorList>
            <person name="Sykilinda N.N."/>
            <person name="Bondar A.A."/>
            <person name="Gorshkova A.S."/>
            <person name="Kurochkina L.P."/>
            <person name="Kulikov E.E."/>
            <person name="Shneider M.M."/>
            <person name="Kadykov V.A."/>
            <person name="Solovjeva N.V."/>
            <person name="Kabilov M.R."/>
            <person name="Mesyanzhinov V.V."/>
            <person name="Vlassov V.V."/>
            <person name="Drukker V.V."/>
            <person name="Miroshnikov K.A."/>
        </authorList>
    </citation>
    <scope>NUCLEOTIDE SEQUENCE [LARGE SCALE GENOMIC DNA]</scope>
</reference>
<proteinExistence type="predicted"/>
<dbReference type="KEGG" id="vg:16574707"/>
<organism evidence="1 2">
    <name type="scientific">Pseudomonas phage PaBG</name>
    <dbReference type="NCBI Taxonomy" id="1335230"/>
    <lineage>
        <taxon>Viruses</taxon>
        <taxon>Duplodnaviria</taxon>
        <taxon>Heunggongvirae</taxon>
        <taxon>Uroviricota</taxon>
        <taxon>Caudoviricetes</taxon>
        <taxon>Baikalvirus</taxon>
        <taxon>Baikalvirus PaBG</taxon>
    </lineage>
</organism>
<dbReference type="GeneID" id="16574707"/>
<sequence>MSQIEFCFKGLHDKRPHSVAAMEASNLSKLAHALRPYVVPMFSSSHLRDLIPELHQFADDTAGGENLVVEFKLREVLELYSVVIESSSNVNRRLSFELRTMLGDKLLGEDICASIECNAEFSLGRLHATIQRACYRTIRERGSLIIRRANT</sequence>
<evidence type="ECO:0000313" key="2">
    <source>
        <dbReference type="Proteomes" id="UP000015545"/>
    </source>
</evidence>
<protein>
    <submittedName>
        <fullName evidence="1">Uncharacterized protein</fullName>
    </submittedName>
</protein>
<gene>
    <name evidence="1" type="ORF">PaBG_00021</name>
</gene>
<dbReference type="RefSeq" id="YP_008433352.1">
    <property type="nucleotide sequence ID" value="NC_022096.1"/>
</dbReference>
<keyword evidence="2" id="KW-1185">Reference proteome</keyword>
<evidence type="ECO:0000313" key="1">
    <source>
        <dbReference type="EMBL" id="AGS81905.1"/>
    </source>
</evidence>
<accession>S5VZE4</accession>
<dbReference type="Proteomes" id="UP000015545">
    <property type="component" value="Segment"/>
</dbReference>
<dbReference type="EMBL" id="KF147891">
    <property type="protein sequence ID" value="AGS81905.1"/>
    <property type="molecule type" value="Genomic_DNA"/>
</dbReference>
<name>S5VZE4_9CAUD</name>